<reference evidence="1 2" key="1">
    <citation type="submission" date="2012-10" db="EMBL/GenBank/DDBJ databases">
        <title>The draft sequence of the Mycobacterium pheli genome.</title>
        <authorList>
            <person name="Pettersson B.M.F."/>
            <person name="Das S."/>
            <person name="Dasgupta S."/>
            <person name="Bhattacharya A."/>
            <person name="Kirsebom L.A."/>
        </authorList>
    </citation>
    <scope>NUCLEOTIDE SEQUENCE [LARGE SCALE GENOMIC DNA]</scope>
    <source>
        <strain evidence="1 2">CCUG 21000</strain>
    </source>
</reference>
<protein>
    <submittedName>
        <fullName evidence="1">Uncharacterized protein</fullName>
    </submittedName>
</protein>
<comment type="caution">
    <text evidence="1">The sequence shown here is derived from an EMBL/GenBank/DDBJ whole genome shotgun (WGS) entry which is preliminary data.</text>
</comment>
<accession>A0A5N5V469</accession>
<name>A0A5N5V469_MYCPH</name>
<dbReference type="AlphaFoldDB" id="A0A5N5V469"/>
<evidence type="ECO:0000313" key="2">
    <source>
        <dbReference type="Proteomes" id="UP000325690"/>
    </source>
</evidence>
<evidence type="ECO:0000313" key="1">
    <source>
        <dbReference type="EMBL" id="KAB7756721.1"/>
    </source>
</evidence>
<sequence length="115" mass="13080">MQTLDRHDIPDGLPFIVDDDGSLTGCERLNTYLLTAWRQRAYDLDSLRSFHAHHLARLLRFVRERRGGELVDLTDTTTEDLTAYRDARQQEVQDTTLATEFGCLIRPGMSGGSLI</sequence>
<dbReference type="Proteomes" id="UP000325690">
    <property type="component" value="Unassembled WGS sequence"/>
</dbReference>
<proteinExistence type="predicted"/>
<organism evidence="1 2">
    <name type="scientific">Mycolicibacterium phlei DSM 43239 = CCUG 21000</name>
    <dbReference type="NCBI Taxonomy" id="1226750"/>
    <lineage>
        <taxon>Bacteria</taxon>
        <taxon>Bacillati</taxon>
        <taxon>Actinomycetota</taxon>
        <taxon>Actinomycetes</taxon>
        <taxon>Mycobacteriales</taxon>
        <taxon>Mycobacteriaceae</taxon>
        <taxon>Mycolicibacterium</taxon>
    </lineage>
</organism>
<keyword evidence="2" id="KW-1185">Reference proteome</keyword>
<gene>
    <name evidence="1" type="ORF">MPHL21000_09835</name>
</gene>
<dbReference type="EMBL" id="ANBP01000012">
    <property type="protein sequence ID" value="KAB7756721.1"/>
    <property type="molecule type" value="Genomic_DNA"/>
</dbReference>